<keyword evidence="2" id="KW-1133">Transmembrane helix</keyword>
<sequence>MTEAATEPDTDTAPDAVPDPVPDAVVDPGPSLHQPKRWLIAAGEFVAIVLLVIAAVWCWNRGVVKLAYPLDGREPLISTRYHGNWLGTAAGAITLAVLLGLDAVRQVLLAVRTRPQKAVEADV</sequence>
<feature type="compositionally biased region" description="Acidic residues" evidence="1">
    <location>
        <begin position="1"/>
        <end position="12"/>
    </location>
</feature>
<feature type="transmembrane region" description="Helical" evidence="2">
    <location>
        <begin position="85"/>
        <end position="104"/>
    </location>
</feature>
<name>A0A7C9VW41_9PSEU</name>
<comment type="caution">
    <text evidence="3">The sequence shown here is derived from an EMBL/GenBank/DDBJ whole genome shotgun (WGS) entry which is preliminary data.</text>
</comment>
<proteinExistence type="predicted"/>
<dbReference type="AlphaFoldDB" id="A0A7C9VW41"/>
<evidence type="ECO:0000313" key="4">
    <source>
        <dbReference type="Proteomes" id="UP000481360"/>
    </source>
</evidence>
<dbReference type="RefSeq" id="WP_166044756.1">
    <property type="nucleotide sequence ID" value="NZ_JAAMPJ010000001.1"/>
</dbReference>
<gene>
    <name evidence="3" type="ORF">G7043_07640</name>
</gene>
<protein>
    <submittedName>
        <fullName evidence="3">Uncharacterized protein</fullName>
    </submittedName>
</protein>
<keyword evidence="4" id="KW-1185">Reference proteome</keyword>
<accession>A0A7C9VW41</accession>
<dbReference type="Proteomes" id="UP000481360">
    <property type="component" value="Unassembled WGS sequence"/>
</dbReference>
<evidence type="ECO:0000256" key="1">
    <source>
        <dbReference type="SAM" id="MobiDB-lite"/>
    </source>
</evidence>
<dbReference type="EMBL" id="JAAMPJ010000001">
    <property type="protein sequence ID" value="NGY58799.1"/>
    <property type="molecule type" value="Genomic_DNA"/>
</dbReference>
<evidence type="ECO:0000256" key="2">
    <source>
        <dbReference type="SAM" id="Phobius"/>
    </source>
</evidence>
<feature type="region of interest" description="Disordered" evidence="1">
    <location>
        <begin position="1"/>
        <end position="29"/>
    </location>
</feature>
<organism evidence="3 4">
    <name type="scientific">Lentzea alba</name>
    <dbReference type="NCBI Taxonomy" id="2714351"/>
    <lineage>
        <taxon>Bacteria</taxon>
        <taxon>Bacillati</taxon>
        <taxon>Actinomycetota</taxon>
        <taxon>Actinomycetes</taxon>
        <taxon>Pseudonocardiales</taxon>
        <taxon>Pseudonocardiaceae</taxon>
        <taxon>Lentzea</taxon>
    </lineage>
</organism>
<evidence type="ECO:0000313" key="3">
    <source>
        <dbReference type="EMBL" id="NGY58799.1"/>
    </source>
</evidence>
<feature type="transmembrane region" description="Helical" evidence="2">
    <location>
        <begin position="38"/>
        <end position="57"/>
    </location>
</feature>
<keyword evidence="2" id="KW-0812">Transmembrane</keyword>
<feature type="compositionally biased region" description="Low complexity" evidence="1">
    <location>
        <begin position="13"/>
        <end position="28"/>
    </location>
</feature>
<reference evidence="3 4" key="1">
    <citation type="submission" date="2020-03" db="EMBL/GenBank/DDBJ databases">
        <title>Isolation and identification of active actinomycetes.</title>
        <authorList>
            <person name="Sun X."/>
        </authorList>
    </citation>
    <scope>NUCLEOTIDE SEQUENCE [LARGE SCALE GENOMIC DNA]</scope>
    <source>
        <strain evidence="3 4">NEAU-D13</strain>
    </source>
</reference>
<keyword evidence="2" id="KW-0472">Membrane</keyword>